<sequence length="72" mass="8005">MGQDAIKIKLEQLRKLYDPQQFPDTASSLGHSSSKQRNDTITPHFTAAVPSIPAARQVARPTLQQEQHSTVH</sequence>
<accession>A0ABY8URB0</accession>
<proteinExistence type="predicted"/>
<evidence type="ECO:0000256" key="1">
    <source>
        <dbReference type="SAM" id="MobiDB-lite"/>
    </source>
</evidence>
<organism evidence="2 3">
    <name type="scientific">Tetradesmus obliquus</name>
    <name type="common">Green alga</name>
    <name type="synonym">Acutodesmus obliquus</name>
    <dbReference type="NCBI Taxonomy" id="3088"/>
    <lineage>
        <taxon>Eukaryota</taxon>
        <taxon>Viridiplantae</taxon>
        <taxon>Chlorophyta</taxon>
        <taxon>core chlorophytes</taxon>
        <taxon>Chlorophyceae</taxon>
        <taxon>CS clade</taxon>
        <taxon>Sphaeropleales</taxon>
        <taxon>Scenedesmaceae</taxon>
        <taxon>Tetradesmus</taxon>
    </lineage>
</organism>
<dbReference type="Proteomes" id="UP001244341">
    <property type="component" value="Chromosome 17b"/>
</dbReference>
<evidence type="ECO:0000313" key="2">
    <source>
        <dbReference type="EMBL" id="WIA23875.1"/>
    </source>
</evidence>
<feature type="compositionally biased region" description="Polar residues" evidence="1">
    <location>
        <begin position="22"/>
        <end position="43"/>
    </location>
</feature>
<reference evidence="2 3" key="1">
    <citation type="submission" date="2023-05" db="EMBL/GenBank/DDBJ databases">
        <title>A 100% complete, gapless, phased diploid assembly of the Scenedesmus obliquus UTEX 3031 genome.</title>
        <authorList>
            <person name="Biondi T.C."/>
            <person name="Hanschen E.R."/>
            <person name="Kwon T."/>
            <person name="Eng W."/>
            <person name="Kruse C.P.S."/>
            <person name="Koehler S.I."/>
            <person name="Kunde Y."/>
            <person name="Gleasner C.D."/>
            <person name="You Mak K.T."/>
            <person name="Polle J."/>
            <person name="Hovde B.T."/>
            <person name="Starkenburg S.R."/>
        </authorList>
    </citation>
    <scope>NUCLEOTIDE SEQUENCE [LARGE SCALE GENOMIC DNA]</scope>
    <source>
        <strain evidence="2 3">DOE0152z</strain>
    </source>
</reference>
<name>A0ABY8URB0_TETOB</name>
<feature type="compositionally biased region" description="Polar residues" evidence="1">
    <location>
        <begin position="62"/>
        <end position="72"/>
    </location>
</feature>
<evidence type="ECO:0000313" key="3">
    <source>
        <dbReference type="Proteomes" id="UP001244341"/>
    </source>
</evidence>
<gene>
    <name evidence="2" type="ORF">OEZ85_013525</name>
</gene>
<keyword evidence="3" id="KW-1185">Reference proteome</keyword>
<protein>
    <submittedName>
        <fullName evidence="2">Uncharacterized protein</fullName>
    </submittedName>
</protein>
<dbReference type="EMBL" id="CP126224">
    <property type="protein sequence ID" value="WIA23875.1"/>
    <property type="molecule type" value="Genomic_DNA"/>
</dbReference>
<feature type="region of interest" description="Disordered" evidence="1">
    <location>
        <begin position="19"/>
        <end position="72"/>
    </location>
</feature>